<accession>A0A1Y2AMQ2</accession>
<evidence type="ECO:0000256" key="1">
    <source>
        <dbReference type="ARBA" id="ARBA00003701"/>
    </source>
</evidence>
<dbReference type="EMBL" id="MCGO01000155">
    <property type="protein sequence ID" value="ORY23776.1"/>
    <property type="molecule type" value="Genomic_DNA"/>
</dbReference>
<evidence type="ECO:0000256" key="16">
    <source>
        <dbReference type="ARBA" id="ARBA00049385"/>
    </source>
</evidence>
<dbReference type="SUPFAM" id="SSF161084">
    <property type="entry name" value="MAPEG domain-like"/>
    <property type="match status" value="1"/>
</dbReference>
<organism evidence="17 18">
    <name type="scientific">Rhizoclosmatium globosum</name>
    <dbReference type="NCBI Taxonomy" id="329046"/>
    <lineage>
        <taxon>Eukaryota</taxon>
        <taxon>Fungi</taxon>
        <taxon>Fungi incertae sedis</taxon>
        <taxon>Chytridiomycota</taxon>
        <taxon>Chytridiomycota incertae sedis</taxon>
        <taxon>Chytridiomycetes</taxon>
        <taxon>Chytridiales</taxon>
        <taxon>Chytriomycetaceae</taxon>
        <taxon>Rhizoclosmatium</taxon>
    </lineage>
</organism>
<evidence type="ECO:0000256" key="7">
    <source>
        <dbReference type="ARBA" id="ARBA00022692"/>
    </source>
</evidence>
<dbReference type="Proteomes" id="UP000193642">
    <property type="component" value="Unassembled WGS sequence"/>
</dbReference>
<protein>
    <recommendedName>
        <fullName evidence="15">Microsomal glutathione S-transferase 1</fullName>
        <ecNumber evidence="5">2.5.1.18</ecNumber>
    </recommendedName>
</protein>
<comment type="caution">
    <text evidence="17">The sequence shown here is derived from an EMBL/GenBank/DDBJ whole genome shotgun (WGS) entry which is preliminary data.</text>
</comment>
<keyword evidence="10" id="KW-1133">Transmembrane helix</keyword>
<keyword evidence="8" id="KW-1000">Mitochondrion outer membrane</keyword>
<keyword evidence="6" id="KW-0808">Transferase</keyword>
<evidence type="ECO:0000256" key="10">
    <source>
        <dbReference type="ARBA" id="ARBA00022989"/>
    </source>
</evidence>
<evidence type="ECO:0000256" key="6">
    <source>
        <dbReference type="ARBA" id="ARBA00022679"/>
    </source>
</evidence>
<dbReference type="PANTHER" id="PTHR10689:SF6">
    <property type="entry name" value="MICROSOMAL GLUTATHIONE S-TRANSFERASE 1"/>
    <property type="match status" value="1"/>
</dbReference>
<evidence type="ECO:0000313" key="18">
    <source>
        <dbReference type="Proteomes" id="UP000193642"/>
    </source>
</evidence>
<evidence type="ECO:0000256" key="9">
    <source>
        <dbReference type="ARBA" id="ARBA00022824"/>
    </source>
</evidence>
<keyword evidence="7" id="KW-0812">Transmembrane</keyword>
<keyword evidence="18" id="KW-1185">Reference proteome</keyword>
<keyword evidence="13" id="KW-0472">Membrane</keyword>
<sequence length="158" mass="17103">MDTPSFRHFAIATAFLGLKMCVLGGGISLVRGATSVFPTPEDEFFSRTLAYIRPKKSTGTPRTPDPNRAARSSALIARLNACLAHDVANVPILLILGFAYVATVRPTESESARVFATLVLARYAHSVVYLLQLQPYRFLAHVASIGTGIEMAIRILVA</sequence>
<comment type="similarity">
    <text evidence="4">Belongs to the MAPEG family.</text>
</comment>
<proteinExistence type="inferred from homology"/>
<evidence type="ECO:0000256" key="14">
    <source>
        <dbReference type="ARBA" id="ARBA00038540"/>
    </source>
</evidence>
<dbReference type="GO" id="GO:0005741">
    <property type="term" value="C:mitochondrial outer membrane"/>
    <property type="evidence" value="ECO:0007669"/>
    <property type="project" value="UniProtKB-SubCell"/>
</dbReference>
<dbReference type="PANTHER" id="PTHR10689">
    <property type="entry name" value="MICROSOMAL GLUTATHIONE S-TRANSFERASE 1"/>
    <property type="match status" value="1"/>
</dbReference>
<keyword evidence="11" id="KW-0007">Acetylation</keyword>
<evidence type="ECO:0000256" key="13">
    <source>
        <dbReference type="ARBA" id="ARBA00023136"/>
    </source>
</evidence>
<dbReference type="InterPro" id="IPR001129">
    <property type="entry name" value="Membr-assoc_MAPEG"/>
</dbReference>
<reference evidence="17 18" key="1">
    <citation type="submission" date="2016-07" db="EMBL/GenBank/DDBJ databases">
        <title>Pervasive Adenine N6-methylation of Active Genes in Fungi.</title>
        <authorList>
            <consortium name="DOE Joint Genome Institute"/>
            <person name="Mondo S.J."/>
            <person name="Dannebaum R.O."/>
            <person name="Kuo R.C."/>
            <person name="Labutti K."/>
            <person name="Haridas S."/>
            <person name="Kuo A."/>
            <person name="Salamov A."/>
            <person name="Ahrendt S.R."/>
            <person name="Lipzen A."/>
            <person name="Sullivan W."/>
            <person name="Andreopoulos W.B."/>
            <person name="Clum A."/>
            <person name="Lindquist E."/>
            <person name="Daum C."/>
            <person name="Ramamoorthy G.K."/>
            <person name="Gryganskyi A."/>
            <person name="Culley D."/>
            <person name="Magnuson J.K."/>
            <person name="James T.Y."/>
            <person name="O'Malley M.A."/>
            <person name="Stajich J.E."/>
            <person name="Spatafora J.W."/>
            <person name="Visel A."/>
            <person name="Grigoriev I.V."/>
        </authorList>
    </citation>
    <scope>NUCLEOTIDE SEQUENCE [LARGE SCALE GENOMIC DNA]</scope>
    <source>
        <strain evidence="17 18">JEL800</strain>
    </source>
</reference>
<keyword evidence="9" id="KW-0256">Endoplasmic reticulum</keyword>
<evidence type="ECO:0000256" key="11">
    <source>
        <dbReference type="ARBA" id="ARBA00022990"/>
    </source>
</evidence>
<gene>
    <name evidence="17" type="ORF">BCR33DRAFT_727902</name>
</gene>
<name>A0A1Y2AMQ2_9FUNG</name>
<comment type="subcellular location">
    <subcellularLocation>
        <location evidence="3">Endoplasmic reticulum membrane</location>
        <topology evidence="3">Multi-pass membrane protein</topology>
    </subcellularLocation>
    <subcellularLocation>
        <location evidence="2">Mitochondrion outer membrane</location>
    </subcellularLocation>
</comment>
<comment type="subunit">
    <text evidence="14">Homotrimer; The trimer binds only one molecule of glutathione.</text>
</comment>
<evidence type="ECO:0000256" key="3">
    <source>
        <dbReference type="ARBA" id="ARBA00004477"/>
    </source>
</evidence>
<dbReference type="Pfam" id="PF01124">
    <property type="entry name" value="MAPEG"/>
    <property type="match status" value="1"/>
</dbReference>
<comment type="catalytic activity">
    <reaction evidence="16">
        <text>RX + glutathione = an S-substituted glutathione + a halide anion + H(+)</text>
        <dbReference type="Rhea" id="RHEA:16437"/>
        <dbReference type="ChEBI" id="CHEBI:15378"/>
        <dbReference type="ChEBI" id="CHEBI:16042"/>
        <dbReference type="ChEBI" id="CHEBI:17792"/>
        <dbReference type="ChEBI" id="CHEBI:57925"/>
        <dbReference type="ChEBI" id="CHEBI:90779"/>
        <dbReference type="EC" id="2.5.1.18"/>
    </reaction>
    <physiologicalReaction direction="left-to-right" evidence="16">
        <dbReference type="Rhea" id="RHEA:16438"/>
    </physiologicalReaction>
</comment>
<evidence type="ECO:0000313" key="17">
    <source>
        <dbReference type="EMBL" id="ORY23776.1"/>
    </source>
</evidence>
<comment type="function">
    <text evidence="1">Conjugation of reduced glutathione to a wide number of exogenous and endogenous hydrophobic electrophiles.</text>
</comment>
<dbReference type="GO" id="GO:0005789">
    <property type="term" value="C:endoplasmic reticulum membrane"/>
    <property type="evidence" value="ECO:0007669"/>
    <property type="project" value="UniProtKB-SubCell"/>
</dbReference>
<dbReference type="OrthoDB" id="193139at2759"/>
<evidence type="ECO:0000256" key="8">
    <source>
        <dbReference type="ARBA" id="ARBA00022787"/>
    </source>
</evidence>
<evidence type="ECO:0000256" key="4">
    <source>
        <dbReference type="ARBA" id="ARBA00010459"/>
    </source>
</evidence>
<dbReference type="InterPro" id="IPR023352">
    <property type="entry name" value="MAPEG-like_dom_sf"/>
</dbReference>
<dbReference type="InterPro" id="IPR040162">
    <property type="entry name" value="MGST1-like"/>
</dbReference>
<dbReference type="GO" id="GO:0004364">
    <property type="term" value="F:glutathione transferase activity"/>
    <property type="evidence" value="ECO:0007669"/>
    <property type="project" value="UniProtKB-EC"/>
</dbReference>
<evidence type="ECO:0000256" key="5">
    <source>
        <dbReference type="ARBA" id="ARBA00012452"/>
    </source>
</evidence>
<dbReference type="AlphaFoldDB" id="A0A1Y2AMQ2"/>
<dbReference type="Gene3D" id="1.20.120.550">
    <property type="entry name" value="Membrane associated eicosanoid/glutathione metabolism-like domain"/>
    <property type="match status" value="1"/>
</dbReference>
<evidence type="ECO:0000256" key="12">
    <source>
        <dbReference type="ARBA" id="ARBA00023128"/>
    </source>
</evidence>
<evidence type="ECO:0000256" key="2">
    <source>
        <dbReference type="ARBA" id="ARBA00004294"/>
    </source>
</evidence>
<keyword evidence="12" id="KW-0496">Mitochondrion</keyword>
<evidence type="ECO:0000256" key="15">
    <source>
        <dbReference type="ARBA" id="ARBA00039397"/>
    </source>
</evidence>
<dbReference type="EC" id="2.5.1.18" evidence="5"/>